<evidence type="ECO:0000256" key="1">
    <source>
        <dbReference type="SAM" id="MobiDB-lite"/>
    </source>
</evidence>
<dbReference type="EMBL" id="BGZK01000015">
    <property type="protein sequence ID" value="GBP04724.1"/>
    <property type="molecule type" value="Genomic_DNA"/>
</dbReference>
<feature type="region of interest" description="Disordered" evidence="1">
    <location>
        <begin position="1"/>
        <end position="25"/>
    </location>
</feature>
<keyword evidence="3" id="KW-1185">Reference proteome</keyword>
<sequence length="224" mass="25130">MDIDPIPDGHCNATEAGGRERSSSYDQKYHDVAHRPCGGDADARIVKAKIHQTRLRPRTPRGSALLRRGISSVHPPVHSWLQVAVAVIKSDDARWLRICFVLSEERFDPNHGRFDQCVFNLVNVSQTLCLPRHVKLSVIDVVSSPWQRYFLTNPNLHWASVEGSKFKARQFREQSAAAARGKKKVVLGQMTECGPGASGAGKPTPMEDRERRPRSKSKWMAGRE</sequence>
<evidence type="ECO:0000313" key="3">
    <source>
        <dbReference type="Proteomes" id="UP000299102"/>
    </source>
</evidence>
<reference evidence="2 3" key="1">
    <citation type="journal article" date="2019" name="Commun. Biol.">
        <title>The bagworm genome reveals a unique fibroin gene that provides high tensile strength.</title>
        <authorList>
            <person name="Kono N."/>
            <person name="Nakamura H."/>
            <person name="Ohtoshi R."/>
            <person name="Tomita M."/>
            <person name="Numata K."/>
            <person name="Arakawa K."/>
        </authorList>
    </citation>
    <scope>NUCLEOTIDE SEQUENCE [LARGE SCALE GENOMIC DNA]</scope>
</reference>
<dbReference type="Proteomes" id="UP000299102">
    <property type="component" value="Unassembled WGS sequence"/>
</dbReference>
<name>A0A4C1SRZ9_EUMVA</name>
<dbReference type="AlphaFoldDB" id="A0A4C1SRZ9"/>
<proteinExistence type="predicted"/>
<comment type="caution">
    <text evidence="2">The sequence shown here is derived from an EMBL/GenBank/DDBJ whole genome shotgun (WGS) entry which is preliminary data.</text>
</comment>
<organism evidence="2 3">
    <name type="scientific">Eumeta variegata</name>
    <name type="common">Bagworm moth</name>
    <name type="synonym">Eumeta japonica</name>
    <dbReference type="NCBI Taxonomy" id="151549"/>
    <lineage>
        <taxon>Eukaryota</taxon>
        <taxon>Metazoa</taxon>
        <taxon>Ecdysozoa</taxon>
        <taxon>Arthropoda</taxon>
        <taxon>Hexapoda</taxon>
        <taxon>Insecta</taxon>
        <taxon>Pterygota</taxon>
        <taxon>Neoptera</taxon>
        <taxon>Endopterygota</taxon>
        <taxon>Lepidoptera</taxon>
        <taxon>Glossata</taxon>
        <taxon>Ditrysia</taxon>
        <taxon>Tineoidea</taxon>
        <taxon>Psychidae</taxon>
        <taxon>Oiketicinae</taxon>
        <taxon>Eumeta</taxon>
    </lineage>
</organism>
<protein>
    <submittedName>
        <fullName evidence="2">Uncharacterized protein</fullName>
    </submittedName>
</protein>
<feature type="region of interest" description="Disordered" evidence="1">
    <location>
        <begin position="190"/>
        <end position="224"/>
    </location>
</feature>
<evidence type="ECO:0000313" key="2">
    <source>
        <dbReference type="EMBL" id="GBP04724.1"/>
    </source>
</evidence>
<accession>A0A4C1SRZ9</accession>
<gene>
    <name evidence="2" type="ORF">EVAR_3675_1</name>
</gene>